<dbReference type="PROSITE" id="PS51257">
    <property type="entry name" value="PROKAR_LIPOPROTEIN"/>
    <property type="match status" value="1"/>
</dbReference>
<keyword evidence="2" id="KW-1185">Reference proteome</keyword>
<evidence type="ECO:0000313" key="1">
    <source>
        <dbReference type="EMBL" id="MBJ3761821.1"/>
    </source>
</evidence>
<sequence>MKPFLTGALGALALAGCMQQPMPEIDPQEAANATANPPELSAVLAQLEPAEGKPLGEGLTLRDARGEGGRLVLDMALDSDAAIATPQTRAEFIAGFEDSFGQQLCAVPALRAFIQTRGGVTATVAAPDGTPVASRSIDAC</sequence>
<dbReference type="AlphaFoldDB" id="A0A934MD01"/>
<accession>A0A934MD01</accession>
<dbReference type="RefSeq" id="WP_198914993.1">
    <property type="nucleotide sequence ID" value="NZ_JAEKPD010000002.1"/>
</dbReference>
<dbReference type="Proteomes" id="UP000642488">
    <property type="component" value="Unassembled WGS sequence"/>
</dbReference>
<proteinExistence type="predicted"/>
<organism evidence="1 2">
    <name type="scientific">Palleronia pontilimi</name>
    <dbReference type="NCBI Taxonomy" id="1964209"/>
    <lineage>
        <taxon>Bacteria</taxon>
        <taxon>Pseudomonadati</taxon>
        <taxon>Pseudomonadota</taxon>
        <taxon>Alphaproteobacteria</taxon>
        <taxon>Rhodobacterales</taxon>
        <taxon>Roseobacteraceae</taxon>
        <taxon>Palleronia</taxon>
    </lineage>
</organism>
<reference evidence="1" key="1">
    <citation type="submission" date="2020-12" db="EMBL/GenBank/DDBJ databases">
        <title>Bacterial taxonomy.</title>
        <authorList>
            <person name="Pan X."/>
        </authorList>
    </citation>
    <scope>NUCLEOTIDE SEQUENCE</scope>
    <source>
        <strain evidence="1">KCTC 52957</strain>
    </source>
</reference>
<comment type="caution">
    <text evidence="1">The sequence shown here is derived from an EMBL/GenBank/DDBJ whole genome shotgun (WGS) entry which is preliminary data.</text>
</comment>
<dbReference type="EMBL" id="JAEKPD010000002">
    <property type="protein sequence ID" value="MBJ3761821.1"/>
    <property type="molecule type" value="Genomic_DNA"/>
</dbReference>
<evidence type="ECO:0000313" key="2">
    <source>
        <dbReference type="Proteomes" id="UP000642488"/>
    </source>
</evidence>
<protein>
    <recommendedName>
        <fullName evidence="3">Lipoprotein</fullName>
    </recommendedName>
</protein>
<gene>
    <name evidence="1" type="ORF">ILP92_03540</name>
</gene>
<name>A0A934MD01_9RHOB</name>
<evidence type="ECO:0008006" key="3">
    <source>
        <dbReference type="Google" id="ProtNLM"/>
    </source>
</evidence>